<evidence type="ECO:0000256" key="1">
    <source>
        <dbReference type="ARBA" id="ARBA00004141"/>
    </source>
</evidence>
<dbReference type="PANTHER" id="PTHR34573:SF1">
    <property type="entry name" value="VITAMIN K EPOXIDE REDUCTASE DOMAIN-CONTAINING PROTEIN"/>
    <property type="match status" value="1"/>
</dbReference>
<evidence type="ECO:0000256" key="5">
    <source>
        <dbReference type="ARBA" id="ARBA00022989"/>
    </source>
</evidence>
<keyword evidence="3 10" id="KW-0812">Transmembrane</keyword>
<evidence type="ECO:0000313" key="13">
    <source>
        <dbReference type="EMBL" id="WKW16522.1"/>
    </source>
</evidence>
<evidence type="ECO:0000256" key="10">
    <source>
        <dbReference type="SAM" id="Phobius"/>
    </source>
</evidence>
<evidence type="ECO:0000256" key="8">
    <source>
        <dbReference type="ARBA" id="ARBA00023157"/>
    </source>
</evidence>
<evidence type="ECO:0000256" key="4">
    <source>
        <dbReference type="ARBA" id="ARBA00022719"/>
    </source>
</evidence>
<evidence type="ECO:0000256" key="7">
    <source>
        <dbReference type="ARBA" id="ARBA00023136"/>
    </source>
</evidence>
<feature type="domain" description="Vitamin K epoxide reductase" evidence="11">
    <location>
        <begin position="15"/>
        <end position="151"/>
    </location>
</feature>
<organism evidence="12">
    <name type="scientific">Pseudogemmatithrix spongiicola</name>
    <dbReference type="NCBI Taxonomy" id="3062599"/>
    <lineage>
        <taxon>Bacteria</taxon>
        <taxon>Pseudomonadati</taxon>
        <taxon>Gemmatimonadota</taxon>
        <taxon>Gemmatimonadia</taxon>
        <taxon>Gemmatimonadales</taxon>
        <taxon>Gemmatimonadaceae</taxon>
        <taxon>Pseudogemmatithrix</taxon>
    </lineage>
</organism>
<gene>
    <name evidence="12" type="ORF">Strain138_002940</name>
    <name evidence="13" type="ORF">Strain318_002938</name>
</gene>
<keyword evidence="4" id="KW-0874">Quinone</keyword>
<comment type="similarity">
    <text evidence="2">Belongs to the VKOR family.</text>
</comment>
<feature type="transmembrane region" description="Helical" evidence="10">
    <location>
        <begin position="129"/>
        <end position="149"/>
    </location>
</feature>
<keyword evidence="9" id="KW-0676">Redox-active center</keyword>
<feature type="transmembrane region" description="Helical" evidence="10">
    <location>
        <begin position="99"/>
        <end position="117"/>
    </location>
</feature>
<evidence type="ECO:0000256" key="6">
    <source>
        <dbReference type="ARBA" id="ARBA00023002"/>
    </source>
</evidence>
<dbReference type="InterPro" id="IPR044698">
    <property type="entry name" value="VKOR/LTO1"/>
</dbReference>
<dbReference type="InterPro" id="IPR038354">
    <property type="entry name" value="VKOR_sf"/>
</dbReference>
<dbReference type="GO" id="GO:0048038">
    <property type="term" value="F:quinone binding"/>
    <property type="evidence" value="ECO:0007669"/>
    <property type="project" value="UniProtKB-KW"/>
</dbReference>
<dbReference type="CDD" id="cd12916">
    <property type="entry name" value="VKOR_1"/>
    <property type="match status" value="1"/>
</dbReference>
<keyword evidence="6" id="KW-0560">Oxidoreductase</keyword>
<name>A0AA49Q6B0_9BACT</name>
<evidence type="ECO:0000313" key="12">
    <source>
        <dbReference type="EMBL" id="WKW13616.1"/>
    </source>
</evidence>
<dbReference type="Gene3D" id="1.20.1440.130">
    <property type="entry name" value="VKOR domain"/>
    <property type="match status" value="1"/>
</dbReference>
<evidence type="ECO:0000256" key="2">
    <source>
        <dbReference type="ARBA" id="ARBA00006214"/>
    </source>
</evidence>
<dbReference type="Proteomes" id="UP001229955">
    <property type="component" value="Chromosome"/>
</dbReference>
<sequence>MDSPVHAEPRRGILGLSWRQCVALLALVNAFVATYLHLWKIGKAGALACGGGGGCQIVQYSPWSYFFGVDVALIGAVGYSTLFLVAAIGSLPRFEDLRAFALTQMALVYAAFLFTLRLKWAEFYKLRTFCPWCAISAVSITILVVIVTLEWRRQRTPQ</sequence>
<dbReference type="PANTHER" id="PTHR34573">
    <property type="entry name" value="VKC DOMAIN-CONTAINING PROTEIN"/>
    <property type="match status" value="1"/>
</dbReference>
<feature type="transmembrane region" description="Helical" evidence="10">
    <location>
        <begin position="65"/>
        <end position="87"/>
    </location>
</feature>
<dbReference type="GO" id="GO:0016020">
    <property type="term" value="C:membrane"/>
    <property type="evidence" value="ECO:0007669"/>
    <property type="project" value="UniProtKB-SubCell"/>
</dbReference>
<keyword evidence="7 10" id="KW-0472">Membrane</keyword>
<accession>A0AA49Q6B0</accession>
<feature type="transmembrane region" description="Helical" evidence="10">
    <location>
        <begin position="21"/>
        <end position="38"/>
    </location>
</feature>
<dbReference type="SMART" id="SM00756">
    <property type="entry name" value="VKc"/>
    <property type="match status" value="1"/>
</dbReference>
<protein>
    <submittedName>
        <fullName evidence="12">Vitamin K epoxide reductase family protein</fullName>
    </submittedName>
</protein>
<reference evidence="12" key="1">
    <citation type="submission" date="2023-07" db="EMBL/GenBank/DDBJ databases">
        <authorList>
            <person name="Haufschild T."/>
            <person name="Kallscheuer N."/>
            <person name="Hammer J."/>
            <person name="Kohn T."/>
            <person name="Kabuu M."/>
            <person name="Jogler M."/>
            <person name="Wohfarth N."/>
            <person name="Heuer A."/>
            <person name="Rohde M."/>
            <person name="van Teeseling M.C.F."/>
            <person name="Jogler C."/>
        </authorList>
    </citation>
    <scope>NUCLEOTIDE SEQUENCE</scope>
    <source>
        <strain evidence="12">Strain 138</strain>
        <strain evidence="13">Strain 318</strain>
    </source>
</reference>
<proteinExistence type="inferred from homology"/>
<dbReference type="InterPro" id="IPR012932">
    <property type="entry name" value="VKOR"/>
</dbReference>
<dbReference type="GO" id="GO:0016491">
    <property type="term" value="F:oxidoreductase activity"/>
    <property type="evidence" value="ECO:0007669"/>
    <property type="project" value="UniProtKB-KW"/>
</dbReference>
<dbReference type="AlphaFoldDB" id="A0AA49Q6B0"/>
<evidence type="ECO:0000256" key="3">
    <source>
        <dbReference type="ARBA" id="ARBA00022692"/>
    </source>
</evidence>
<dbReference type="KEGG" id="pspc:Strain318_002938"/>
<dbReference type="EMBL" id="CP130612">
    <property type="protein sequence ID" value="WKW13616.1"/>
    <property type="molecule type" value="Genomic_DNA"/>
</dbReference>
<dbReference type="Pfam" id="PF07884">
    <property type="entry name" value="VKOR"/>
    <property type="match status" value="1"/>
</dbReference>
<dbReference type="RefSeq" id="WP_367886454.1">
    <property type="nucleotide sequence ID" value="NZ_CP130612.1"/>
</dbReference>
<accession>A0AA49K2D7</accession>
<evidence type="ECO:0000313" key="14">
    <source>
        <dbReference type="Proteomes" id="UP001229955"/>
    </source>
</evidence>
<evidence type="ECO:0000259" key="11">
    <source>
        <dbReference type="SMART" id="SM00756"/>
    </source>
</evidence>
<comment type="subcellular location">
    <subcellularLocation>
        <location evidence="1">Membrane</location>
        <topology evidence="1">Multi-pass membrane protein</topology>
    </subcellularLocation>
</comment>
<evidence type="ECO:0000256" key="9">
    <source>
        <dbReference type="ARBA" id="ARBA00023284"/>
    </source>
</evidence>
<keyword evidence="5 10" id="KW-1133">Transmembrane helix</keyword>
<keyword evidence="14" id="KW-1185">Reference proteome</keyword>
<dbReference type="EMBL" id="CP130613">
    <property type="protein sequence ID" value="WKW16522.1"/>
    <property type="molecule type" value="Genomic_DNA"/>
</dbReference>
<keyword evidence="8" id="KW-1015">Disulfide bond</keyword>